<evidence type="ECO:0000256" key="1">
    <source>
        <dbReference type="SAM" id="MobiDB-lite"/>
    </source>
</evidence>
<dbReference type="OrthoDB" id="10003767at2759"/>
<reference evidence="2" key="1">
    <citation type="journal article" date="2020" name="Stud. Mycol.">
        <title>101 Dothideomycetes genomes: a test case for predicting lifestyles and emergence of pathogens.</title>
        <authorList>
            <person name="Haridas S."/>
            <person name="Albert R."/>
            <person name="Binder M."/>
            <person name="Bloem J."/>
            <person name="Labutti K."/>
            <person name="Salamov A."/>
            <person name="Andreopoulos B."/>
            <person name="Baker S."/>
            <person name="Barry K."/>
            <person name="Bills G."/>
            <person name="Bluhm B."/>
            <person name="Cannon C."/>
            <person name="Castanera R."/>
            <person name="Culley D."/>
            <person name="Daum C."/>
            <person name="Ezra D."/>
            <person name="Gonzalez J."/>
            <person name="Henrissat B."/>
            <person name="Kuo A."/>
            <person name="Liang C."/>
            <person name="Lipzen A."/>
            <person name="Lutzoni F."/>
            <person name="Magnuson J."/>
            <person name="Mondo S."/>
            <person name="Nolan M."/>
            <person name="Ohm R."/>
            <person name="Pangilinan J."/>
            <person name="Park H.-J."/>
            <person name="Ramirez L."/>
            <person name="Alfaro M."/>
            <person name="Sun H."/>
            <person name="Tritt A."/>
            <person name="Yoshinaga Y."/>
            <person name="Zwiers L.-H."/>
            <person name="Turgeon B."/>
            <person name="Goodwin S."/>
            <person name="Spatafora J."/>
            <person name="Crous P."/>
            <person name="Grigoriev I."/>
        </authorList>
    </citation>
    <scope>NUCLEOTIDE SEQUENCE</scope>
    <source>
        <strain evidence="2">CBS 123094</strain>
    </source>
</reference>
<proteinExistence type="predicted"/>
<accession>A0A6A5W5U5</accession>
<sequence>MAPLQFIVDQINFPVPRVVCFGLTAQNAIGSECMARTRLPGCTLHSMEKNLNLEQVECILLQCMDAKRQLQAITRTSAAIVIDPTSTSLKSPPLHKFAIPYGYRYRYHQYYELPITAPASPHTCLEWMIETPQSPHEMNFIDDTEIFHFCHLYFMLRNLLAAITSPNTAALPVILDGDTQYAAFCPRFVAYQTLFWMSDDDNEEYEMVASKKPVDTLNMGLKKVFHAPAGEEWLKYAYTPDSLESGSDSEEKEEAEEAVTENGRTEKEAVEEGAVEEGVTEEGKGEDG</sequence>
<feature type="compositionally biased region" description="Acidic residues" evidence="1">
    <location>
        <begin position="247"/>
        <end position="259"/>
    </location>
</feature>
<dbReference type="Proteomes" id="UP000799779">
    <property type="component" value="Unassembled WGS sequence"/>
</dbReference>
<feature type="compositionally biased region" description="Acidic residues" evidence="1">
    <location>
        <begin position="271"/>
        <end position="280"/>
    </location>
</feature>
<dbReference type="EMBL" id="ML977627">
    <property type="protein sequence ID" value="KAF1996304.1"/>
    <property type="molecule type" value="Genomic_DNA"/>
</dbReference>
<organism evidence="2 3">
    <name type="scientific">Amniculicola lignicola CBS 123094</name>
    <dbReference type="NCBI Taxonomy" id="1392246"/>
    <lineage>
        <taxon>Eukaryota</taxon>
        <taxon>Fungi</taxon>
        <taxon>Dikarya</taxon>
        <taxon>Ascomycota</taxon>
        <taxon>Pezizomycotina</taxon>
        <taxon>Dothideomycetes</taxon>
        <taxon>Pleosporomycetidae</taxon>
        <taxon>Pleosporales</taxon>
        <taxon>Amniculicolaceae</taxon>
        <taxon>Amniculicola</taxon>
    </lineage>
</organism>
<evidence type="ECO:0000313" key="3">
    <source>
        <dbReference type="Proteomes" id="UP000799779"/>
    </source>
</evidence>
<name>A0A6A5W5U5_9PLEO</name>
<keyword evidence="3" id="KW-1185">Reference proteome</keyword>
<gene>
    <name evidence="2" type="ORF">P154DRAFT_580073</name>
</gene>
<protein>
    <submittedName>
        <fullName evidence="2">Uncharacterized protein</fullName>
    </submittedName>
</protein>
<feature type="region of interest" description="Disordered" evidence="1">
    <location>
        <begin position="241"/>
        <end position="288"/>
    </location>
</feature>
<dbReference type="AlphaFoldDB" id="A0A6A5W5U5"/>
<evidence type="ECO:0000313" key="2">
    <source>
        <dbReference type="EMBL" id="KAF1996304.1"/>
    </source>
</evidence>